<proteinExistence type="predicted"/>
<reference evidence="1" key="2">
    <citation type="submission" date="2025-08" db="UniProtKB">
        <authorList>
            <consortium name="Ensembl"/>
        </authorList>
    </citation>
    <scope>IDENTIFICATION</scope>
</reference>
<dbReference type="OMA" id="RCLARMT"/>
<dbReference type="AlphaFoldDB" id="A0A8C8WG79"/>
<evidence type="ECO:0000313" key="2">
    <source>
        <dbReference type="Proteomes" id="UP000694399"/>
    </source>
</evidence>
<dbReference type="Ensembl" id="ENSPLOT00000003408.1">
    <property type="protein sequence ID" value="ENSPLOP00000003097.1"/>
    <property type="gene ID" value="ENSPLOG00000002232.1"/>
</dbReference>
<keyword evidence="2" id="KW-1185">Reference proteome</keyword>
<dbReference type="Proteomes" id="UP000694399">
    <property type="component" value="Chromosome A3"/>
</dbReference>
<accession>A0A8C8WG79</accession>
<protein>
    <submittedName>
        <fullName evidence="1">Uncharacterized protein</fullName>
    </submittedName>
</protein>
<name>A0A8C8WG79_PANLE</name>
<reference evidence="1" key="1">
    <citation type="journal article" date="2019" name="bioRxiv">
        <title>Long live the king: chromosome-level assembly of the lion (Panthera leo) using linked-read, Hi-C, and long read data.</title>
        <authorList>
            <person name="Armstrong E.E."/>
            <person name="Taylor R.W."/>
            <person name="Miller D.E."/>
            <person name="Kaelin C."/>
            <person name="Barsh G."/>
            <person name="Hadly E.A."/>
            <person name="Petrov D."/>
        </authorList>
    </citation>
    <scope>NUCLEOTIDE SEQUENCE [LARGE SCALE GENOMIC DNA]</scope>
</reference>
<evidence type="ECO:0000313" key="1">
    <source>
        <dbReference type="Ensembl" id="ENSPLOP00000003097.1"/>
    </source>
</evidence>
<dbReference type="GeneTree" id="ENSGT01030000239577"/>
<reference evidence="1" key="3">
    <citation type="submission" date="2025-09" db="UniProtKB">
        <authorList>
            <consortium name="Ensembl"/>
        </authorList>
    </citation>
    <scope>IDENTIFICATION</scope>
</reference>
<sequence length="118" mass="13615">LRSGLAGMCKGPQRLRLRQLVLFRVLRWADSDSVFLWERARLLLGTRILAMATYHRCDPCWCSPPPPRYLHLTCTGFAQPLARMTDKPLTSNNLQNTDSNFTCGNRIKEEMEAFPEKF</sequence>
<organism evidence="1 2">
    <name type="scientific">Panthera leo</name>
    <name type="common">Lion</name>
    <dbReference type="NCBI Taxonomy" id="9689"/>
    <lineage>
        <taxon>Eukaryota</taxon>
        <taxon>Metazoa</taxon>
        <taxon>Chordata</taxon>
        <taxon>Craniata</taxon>
        <taxon>Vertebrata</taxon>
        <taxon>Euteleostomi</taxon>
        <taxon>Mammalia</taxon>
        <taxon>Eutheria</taxon>
        <taxon>Laurasiatheria</taxon>
        <taxon>Carnivora</taxon>
        <taxon>Feliformia</taxon>
        <taxon>Felidae</taxon>
        <taxon>Pantherinae</taxon>
        <taxon>Panthera</taxon>
    </lineage>
</organism>